<name>A0A6A5R9I8_9PLEO</name>
<organism evidence="2 3">
    <name type="scientific">Didymella exigua CBS 183.55</name>
    <dbReference type="NCBI Taxonomy" id="1150837"/>
    <lineage>
        <taxon>Eukaryota</taxon>
        <taxon>Fungi</taxon>
        <taxon>Dikarya</taxon>
        <taxon>Ascomycota</taxon>
        <taxon>Pezizomycotina</taxon>
        <taxon>Dothideomycetes</taxon>
        <taxon>Pleosporomycetidae</taxon>
        <taxon>Pleosporales</taxon>
        <taxon>Pleosporineae</taxon>
        <taxon>Didymellaceae</taxon>
        <taxon>Didymella</taxon>
    </lineage>
</organism>
<evidence type="ECO:0000313" key="2">
    <source>
        <dbReference type="EMBL" id="KAF1923674.1"/>
    </source>
</evidence>
<feature type="compositionally biased region" description="Pro residues" evidence="1">
    <location>
        <begin position="51"/>
        <end position="72"/>
    </location>
</feature>
<keyword evidence="3" id="KW-1185">Reference proteome</keyword>
<reference evidence="2" key="1">
    <citation type="journal article" date="2020" name="Stud. Mycol.">
        <title>101 Dothideomycetes genomes: a test case for predicting lifestyles and emergence of pathogens.</title>
        <authorList>
            <person name="Haridas S."/>
            <person name="Albert R."/>
            <person name="Binder M."/>
            <person name="Bloem J."/>
            <person name="Labutti K."/>
            <person name="Salamov A."/>
            <person name="Andreopoulos B."/>
            <person name="Baker S."/>
            <person name="Barry K."/>
            <person name="Bills G."/>
            <person name="Bluhm B."/>
            <person name="Cannon C."/>
            <person name="Castanera R."/>
            <person name="Culley D."/>
            <person name="Daum C."/>
            <person name="Ezra D."/>
            <person name="Gonzalez J."/>
            <person name="Henrissat B."/>
            <person name="Kuo A."/>
            <person name="Liang C."/>
            <person name="Lipzen A."/>
            <person name="Lutzoni F."/>
            <person name="Magnuson J."/>
            <person name="Mondo S."/>
            <person name="Nolan M."/>
            <person name="Ohm R."/>
            <person name="Pangilinan J."/>
            <person name="Park H.-J."/>
            <person name="Ramirez L."/>
            <person name="Alfaro M."/>
            <person name="Sun H."/>
            <person name="Tritt A."/>
            <person name="Yoshinaga Y."/>
            <person name="Zwiers L.-H."/>
            <person name="Turgeon B."/>
            <person name="Goodwin S."/>
            <person name="Spatafora J."/>
            <person name="Crous P."/>
            <person name="Grigoriev I."/>
        </authorList>
    </citation>
    <scope>NUCLEOTIDE SEQUENCE</scope>
    <source>
        <strain evidence="2">CBS 183.55</strain>
    </source>
</reference>
<feature type="compositionally biased region" description="Low complexity" evidence="1">
    <location>
        <begin position="101"/>
        <end position="118"/>
    </location>
</feature>
<sequence>MHSNERLLTCISSPVNTISSPVNTISTTTPATHLNPVATNPQRPPGSARPAIPPSAPPPHQTDLNPPTPPDNSAPHTQPSTQPAATRIHGSCTAPCLPRCSPGTRSAAAPRSRSRATAWSSSALAVQLEDRYLDCGAALVSDALPGVVCRSNSRT</sequence>
<accession>A0A6A5R9I8</accession>
<evidence type="ECO:0000313" key="3">
    <source>
        <dbReference type="Proteomes" id="UP000800082"/>
    </source>
</evidence>
<feature type="compositionally biased region" description="Polar residues" evidence="1">
    <location>
        <begin position="74"/>
        <end position="84"/>
    </location>
</feature>
<proteinExistence type="predicted"/>
<evidence type="ECO:0000256" key="1">
    <source>
        <dbReference type="SAM" id="MobiDB-lite"/>
    </source>
</evidence>
<dbReference type="RefSeq" id="XP_033443927.1">
    <property type="nucleotide sequence ID" value="XM_033590292.1"/>
</dbReference>
<dbReference type="GeneID" id="54347955"/>
<dbReference type="Proteomes" id="UP000800082">
    <property type="component" value="Unassembled WGS sequence"/>
</dbReference>
<protein>
    <submittedName>
        <fullName evidence="2">Uncharacterized protein</fullName>
    </submittedName>
</protein>
<feature type="region of interest" description="Disordered" evidence="1">
    <location>
        <begin position="15"/>
        <end position="90"/>
    </location>
</feature>
<feature type="compositionally biased region" description="Polar residues" evidence="1">
    <location>
        <begin position="15"/>
        <end position="41"/>
    </location>
</feature>
<dbReference type="AlphaFoldDB" id="A0A6A5R9I8"/>
<feature type="region of interest" description="Disordered" evidence="1">
    <location>
        <begin position="99"/>
        <end position="118"/>
    </location>
</feature>
<dbReference type="EMBL" id="ML979002">
    <property type="protein sequence ID" value="KAF1923674.1"/>
    <property type="molecule type" value="Genomic_DNA"/>
</dbReference>
<gene>
    <name evidence="2" type="ORF">M421DRAFT_405283</name>
</gene>